<organism evidence="6 8">
    <name type="scientific">Bosea thiooxidans</name>
    <dbReference type="NCBI Taxonomy" id="53254"/>
    <lineage>
        <taxon>Bacteria</taxon>
        <taxon>Pseudomonadati</taxon>
        <taxon>Pseudomonadota</taxon>
        <taxon>Alphaproteobacteria</taxon>
        <taxon>Hyphomicrobiales</taxon>
        <taxon>Boseaceae</taxon>
        <taxon>Bosea</taxon>
    </lineage>
</organism>
<dbReference type="Proteomes" id="UP000051562">
    <property type="component" value="Unassembled WGS sequence"/>
</dbReference>
<dbReference type="Pfam" id="PF00496">
    <property type="entry name" value="SBP_bac_5"/>
    <property type="match status" value="1"/>
</dbReference>
<dbReference type="InterPro" id="IPR000914">
    <property type="entry name" value="SBP_5_dom"/>
</dbReference>
<evidence type="ECO:0000313" key="6">
    <source>
        <dbReference type="EMBL" id="KQK30681.1"/>
    </source>
</evidence>
<dbReference type="GO" id="GO:0015833">
    <property type="term" value="P:peptide transport"/>
    <property type="evidence" value="ECO:0007669"/>
    <property type="project" value="TreeGrafter"/>
</dbReference>
<reference evidence="6 8" key="1">
    <citation type="submission" date="2015-10" db="EMBL/GenBank/DDBJ databases">
        <title>Draft genome of Bosea thiooxidans.</title>
        <authorList>
            <person name="Wang X."/>
        </authorList>
    </citation>
    <scope>NUCLEOTIDE SEQUENCE [LARGE SCALE GENOMIC DNA]</scope>
    <source>
        <strain evidence="6 8">CGMCC 9174</strain>
    </source>
</reference>
<dbReference type="OrthoDB" id="9803988at2"/>
<evidence type="ECO:0000313" key="7">
    <source>
        <dbReference type="EMBL" id="SKC08862.1"/>
    </source>
</evidence>
<dbReference type="STRING" id="53254.SAMN05660750_04180"/>
<reference evidence="7 9" key="2">
    <citation type="submission" date="2017-02" db="EMBL/GenBank/DDBJ databases">
        <authorList>
            <person name="Peterson S.W."/>
        </authorList>
    </citation>
    <scope>NUCLEOTIDE SEQUENCE [LARGE SCALE GENOMIC DNA]</scope>
    <source>
        <strain evidence="7 9">DSM 9653</strain>
    </source>
</reference>
<name>A0A0Q3M4J1_9HYPH</name>
<evidence type="ECO:0000256" key="4">
    <source>
        <dbReference type="SAM" id="SignalP"/>
    </source>
</evidence>
<dbReference type="Proteomes" id="UP000190130">
    <property type="component" value="Unassembled WGS sequence"/>
</dbReference>
<dbReference type="PIRSF" id="PIRSF002741">
    <property type="entry name" value="MppA"/>
    <property type="match status" value="1"/>
</dbReference>
<evidence type="ECO:0000313" key="9">
    <source>
        <dbReference type="Proteomes" id="UP000190130"/>
    </source>
</evidence>
<evidence type="ECO:0000256" key="1">
    <source>
        <dbReference type="ARBA" id="ARBA00004418"/>
    </source>
</evidence>
<dbReference type="GO" id="GO:0043190">
    <property type="term" value="C:ATP-binding cassette (ABC) transporter complex"/>
    <property type="evidence" value="ECO:0007669"/>
    <property type="project" value="InterPro"/>
</dbReference>
<dbReference type="Gene3D" id="3.10.105.10">
    <property type="entry name" value="Dipeptide-binding Protein, Domain 3"/>
    <property type="match status" value="1"/>
</dbReference>
<dbReference type="GO" id="GO:0030288">
    <property type="term" value="C:outer membrane-bounded periplasmic space"/>
    <property type="evidence" value="ECO:0007669"/>
    <property type="project" value="UniProtKB-ARBA"/>
</dbReference>
<evidence type="ECO:0000259" key="5">
    <source>
        <dbReference type="Pfam" id="PF00496"/>
    </source>
</evidence>
<proteinExistence type="inferred from homology"/>
<dbReference type="EMBL" id="FUYX01000013">
    <property type="protein sequence ID" value="SKC08862.1"/>
    <property type="molecule type" value="Genomic_DNA"/>
</dbReference>
<feature type="domain" description="Solute-binding protein family 5" evidence="5">
    <location>
        <begin position="78"/>
        <end position="428"/>
    </location>
</feature>
<dbReference type="InterPro" id="IPR039424">
    <property type="entry name" value="SBP_5"/>
</dbReference>
<comment type="similarity">
    <text evidence="2">Belongs to the bacterial solute-binding protein 5 family.</text>
</comment>
<dbReference type="InterPro" id="IPR030678">
    <property type="entry name" value="Peptide/Ni-bd"/>
</dbReference>
<comment type="subcellular location">
    <subcellularLocation>
        <location evidence="1">Periplasm</location>
    </subcellularLocation>
</comment>
<dbReference type="Gene3D" id="3.40.190.10">
    <property type="entry name" value="Periplasmic binding protein-like II"/>
    <property type="match status" value="1"/>
</dbReference>
<dbReference type="SUPFAM" id="SSF53850">
    <property type="entry name" value="Periplasmic binding protein-like II"/>
    <property type="match status" value="1"/>
</dbReference>
<feature type="chain" id="PRO_5014520527" evidence="4">
    <location>
        <begin position="34"/>
        <end position="509"/>
    </location>
</feature>
<evidence type="ECO:0000256" key="3">
    <source>
        <dbReference type="ARBA" id="ARBA00022729"/>
    </source>
</evidence>
<dbReference type="PANTHER" id="PTHR30290:SF38">
    <property type="entry name" value="D,D-DIPEPTIDE-BINDING PERIPLASMIC PROTEIN DDPA-RELATED"/>
    <property type="match status" value="1"/>
</dbReference>
<evidence type="ECO:0000256" key="2">
    <source>
        <dbReference type="ARBA" id="ARBA00005695"/>
    </source>
</evidence>
<feature type="signal peptide" evidence="4">
    <location>
        <begin position="1"/>
        <end position="33"/>
    </location>
</feature>
<dbReference type="Gene3D" id="3.90.76.10">
    <property type="entry name" value="Dipeptide-binding Protein, Domain 1"/>
    <property type="match status" value="1"/>
</dbReference>
<protein>
    <submittedName>
        <fullName evidence="6">ABC transporter substrate-binding protein</fullName>
    </submittedName>
    <submittedName>
        <fullName evidence="7">Peptide/nickel transport system substrate-binding protein</fullName>
    </submittedName>
</protein>
<sequence>MHHVVKQGLGLRRALRCSVAATALALLAGTASAQVLEVAVEASPAGLDPHIVTAFASSQLVLGPIYEGLTALDKDLNIIPGLAQSWTASADGKTVTFKLRSGVTFHDGKPMEAEDAASSLRRVLSKDVGSPLASRLSAMESATAVDATTLELKLKEPSAPMLASLTGIAIVPRGLETNKDALQRAPVGTGPFKFEEWQPNGFIRLARHAGYWNAAEVKLAGVKFNFVPEAATRQVGIGNGQFALLPHVDAATALQLKGKPNIAVRETTELAYTLIGMNTSKPPFDNAKVREALNYALNRKEIIDAALFGSGAPAAPLPAVLRDWAVDVKDLPCYAYDPAKAQALLKEAGVATPIAVSMTVLPRQDIRDIAQVVQQQLGKVGFKVELKNPELGQFVQDWRNSNFDLFASTNAGSIEPDDYFYRAFRTGGSTNVFKYSNPELDALLDTGRATLDKPARQAAYRDAQKILGCTGPAAHIAYPTLFSAVRSNLQGYDIYANRSLVSLGRASLR</sequence>
<dbReference type="GO" id="GO:1904680">
    <property type="term" value="F:peptide transmembrane transporter activity"/>
    <property type="evidence" value="ECO:0007669"/>
    <property type="project" value="TreeGrafter"/>
</dbReference>
<keyword evidence="8" id="KW-1185">Reference proteome</keyword>
<dbReference type="RefSeq" id="WP_055727842.1">
    <property type="nucleotide sequence ID" value="NZ_FUYX01000013.1"/>
</dbReference>
<dbReference type="PANTHER" id="PTHR30290">
    <property type="entry name" value="PERIPLASMIC BINDING COMPONENT OF ABC TRANSPORTER"/>
    <property type="match status" value="1"/>
</dbReference>
<dbReference type="EMBL" id="LMAR01000033">
    <property type="protein sequence ID" value="KQK30681.1"/>
    <property type="molecule type" value="Genomic_DNA"/>
</dbReference>
<dbReference type="AlphaFoldDB" id="A0A0Q3M4J1"/>
<accession>A0A0Q3M4J1</accession>
<gene>
    <name evidence="6" type="ORF">ARD30_12055</name>
    <name evidence="7" type="ORF">SAMN05660750_04180</name>
</gene>
<keyword evidence="3 4" id="KW-0732">Signal</keyword>
<evidence type="ECO:0000313" key="8">
    <source>
        <dbReference type="Proteomes" id="UP000051562"/>
    </source>
</evidence>